<proteinExistence type="inferred from homology"/>
<evidence type="ECO:0000256" key="4">
    <source>
        <dbReference type="RuleBase" id="RU003718"/>
    </source>
</evidence>
<evidence type="ECO:0000256" key="5">
    <source>
        <dbReference type="RuleBase" id="RU362057"/>
    </source>
</evidence>
<keyword evidence="3 4" id="KW-0808">Transferase</keyword>
<dbReference type="InterPro" id="IPR002213">
    <property type="entry name" value="UDP_glucos_trans"/>
</dbReference>
<name>A0AAN7MYF5_TRANT</name>
<dbReference type="FunFam" id="3.40.50.2000:FF:000047">
    <property type="entry name" value="Glycosyltransferase"/>
    <property type="match status" value="1"/>
</dbReference>
<dbReference type="CDD" id="cd03784">
    <property type="entry name" value="GT1_Gtf-like"/>
    <property type="match status" value="1"/>
</dbReference>
<comment type="similarity">
    <text evidence="1 4">Belongs to the UDP-glycosyltransferase family.</text>
</comment>
<keyword evidence="7" id="KW-1185">Reference proteome</keyword>
<dbReference type="GO" id="GO:0035251">
    <property type="term" value="F:UDP-glucosyltransferase activity"/>
    <property type="evidence" value="ECO:0007669"/>
    <property type="project" value="TreeGrafter"/>
</dbReference>
<dbReference type="SUPFAM" id="SSF53756">
    <property type="entry name" value="UDP-Glycosyltransferase/glycogen phosphorylase"/>
    <property type="match status" value="1"/>
</dbReference>
<organism evidence="6 7">
    <name type="scientific">Trapa natans</name>
    <name type="common">Water chestnut</name>
    <dbReference type="NCBI Taxonomy" id="22666"/>
    <lineage>
        <taxon>Eukaryota</taxon>
        <taxon>Viridiplantae</taxon>
        <taxon>Streptophyta</taxon>
        <taxon>Embryophyta</taxon>
        <taxon>Tracheophyta</taxon>
        <taxon>Spermatophyta</taxon>
        <taxon>Magnoliopsida</taxon>
        <taxon>eudicotyledons</taxon>
        <taxon>Gunneridae</taxon>
        <taxon>Pentapetalae</taxon>
        <taxon>rosids</taxon>
        <taxon>malvids</taxon>
        <taxon>Myrtales</taxon>
        <taxon>Lythraceae</taxon>
        <taxon>Trapa</taxon>
    </lineage>
</organism>
<dbReference type="InterPro" id="IPR035595">
    <property type="entry name" value="UDP_glycos_trans_CS"/>
</dbReference>
<dbReference type="EC" id="2.4.1.-" evidence="5"/>
<gene>
    <name evidence="6" type="ORF">SAY86_021030</name>
</gene>
<evidence type="ECO:0000256" key="1">
    <source>
        <dbReference type="ARBA" id="ARBA00009995"/>
    </source>
</evidence>
<dbReference type="EMBL" id="JAXQNO010000003">
    <property type="protein sequence ID" value="KAK4800543.1"/>
    <property type="molecule type" value="Genomic_DNA"/>
</dbReference>
<dbReference type="PANTHER" id="PTHR48047">
    <property type="entry name" value="GLYCOSYLTRANSFERASE"/>
    <property type="match status" value="1"/>
</dbReference>
<protein>
    <recommendedName>
        <fullName evidence="5">Glycosyltransferase</fullName>
        <ecNumber evidence="5">2.4.1.-</ecNumber>
    </recommendedName>
</protein>
<comment type="caution">
    <text evidence="6">The sequence shown here is derived from an EMBL/GenBank/DDBJ whole genome shotgun (WGS) entry which is preliminary data.</text>
</comment>
<keyword evidence="2 4" id="KW-0328">Glycosyltransferase</keyword>
<dbReference type="PROSITE" id="PS00375">
    <property type="entry name" value="UDPGT"/>
    <property type="match status" value="1"/>
</dbReference>
<dbReference type="Gene3D" id="3.40.50.2000">
    <property type="entry name" value="Glycogen Phosphorylase B"/>
    <property type="match status" value="2"/>
</dbReference>
<reference evidence="6 7" key="1">
    <citation type="journal article" date="2023" name="Hortic Res">
        <title>Pangenome of water caltrop reveals structural variations and asymmetric subgenome divergence after allopolyploidization.</title>
        <authorList>
            <person name="Zhang X."/>
            <person name="Chen Y."/>
            <person name="Wang L."/>
            <person name="Yuan Y."/>
            <person name="Fang M."/>
            <person name="Shi L."/>
            <person name="Lu R."/>
            <person name="Comes H.P."/>
            <person name="Ma Y."/>
            <person name="Chen Y."/>
            <person name="Huang G."/>
            <person name="Zhou Y."/>
            <person name="Zheng Z."/>
            <person name="Qiu Y."/>
        </authorList>
    </citation>
    <scope>NUCLEOTIDE SEQUENCE [LARGE SCALE GENOMIC DNA]</scope>
    <source>
        <strain evidence="6">F231</strain>
    </source>
</reference>
<dbReference type="AlphaFoldDB" id="A0AAN7MYF5"/>
<evidence type="ECO:0000313" key="7">
    <source>
        <dbReference type="Proteomes" id="UP001346149"/>
    </source>
</evidence>
<evidence type="ECO:0000313" key="6">
    <source>
        <dbReference type="EMBL" id="KAK4800543.1"/>
    </source>
</evidence>
<sequence length="503" mass="56310">METASPIRASELHFVLIPLMAQGHMIPIFDIARILGRRRITTTIYTTPMNASRFRPTMSRNSDLDLPVRLVEVPFASDEVGLPYGCENLDALPSPDLLRKFHCALEKMQAPVEAHLRDHGPPPSCIISDLAVFWTADIARKFDIPRFLFNGMSCFSRLACSNVEVHLSRAPEYYSSLADSETFEIPGMPIGFKLRKSQLPAIFGQFPNLGDFRAKVREAAKTAQGLIINSFDELEDGCVRLYEKTIGQKIWCIGPVLMYNGSRLDLLDRGNKVVSDEADRCIEWLDGMDPGTVIYACLGSLCRLVPAQLMELGKGLVASNRPFIWVVKTAEDGRTSELENLLKDYKLEERTRGRGFLIRGWAPQLAILTHRSIGAFLTHCGWNSTLEGLCSGLPMITWPLFAEQFVNDAMVVDILRVGVRVGVETAVKFGQEEMLGVLVREREVVRAIEEVMSSDEEGKGRRKRAVELAERGRMAIEEGGSSYTNLTHLIQFVISELASRRKM</sequence>
<accession>A0AAN7MYF5</accession>
<evidence type="ECO:0000256" key="3">
    <source>
        <dbReference type="ARBA" id="ARBA00022679"/>
    </source>
</evidence>
<evidence type="ECO:0000256" key="2">
    <source>
        <dbReference type="ARBA" id="ARBA00022676"/>
    </source>
</evidence>
<dbReference type="PANTHER" id="PTHR48047:SF143">
    <property type="entry name" value="UDP-GLYCOSYLTRANSFERASE 73D1"/>
    <property type="match status" value="1"/>
</dbReference>
<dbReference type="Pfam" id="PF00201">
    <property type="entry name" value="UDPGT"/>
    <property type="match status" value="1"/>
</dbReference>
<dbReference type="Proteomes" id="UP001346149">
    <property type="component" value="Unassembled WGS sequence"/>
</dbReference>